<name>A0A645AP08_9ZZZZ</name>
<feature type="region of interest" description="Disordered" evidence="1">
    <location>
        <begin position="1"/>
        <end position="37"/>
    </location>
</feature>
<sequence>MQFQVEPLLPVSSGSRLPGDVPGVPVEPHGAHDSRGVGPAVAEGIHHRQAHEGRGNPSVGDGASAALVGDKPSRSRTSVFFQYFHDPDVVLRLHPRFRRRGGPDGRPGDEHRVRRNVVDIGQDHLSGLQGAPEVEAPLLHAAPSAASQNCSAQYGGFSRFFRYGSFLHRLSPPL</sequence>
<accession>A0A645AP08</accession>
<dbReference type="EMBL" id="VSSQ01015053">
    <property type="protein sequence ID" value="MPM54975.1"/>
    <property type="molecule type" value="Genomic_DNA"/>
</dbReference>
<reference evidence="2" key="1">
    <citation type="submission" date="2019-08" db="EMBL/GenBank/DDBJ databases">
        <authorList>
            <person name="Kucharzyk K."/>
            <person name="Murdoch R.W."/>
            <person name="Higgins S."/>
            <person name="Loffler F."/>
        </authorList>
    </citation>
    <scope>NUCLEOTIDE SEQUENCE</scope>
</reference>
<evidence type="ECO:0000256" key="1">
    <source>
        <dbReference type="SAM" id="MobiDB-lite"/>
    </source>
</evidence>
<proteinExistence type="predicted"/>
<evidence type="ECO:0000313" key="2">
    <source>
        <dbReference type="EMBL" id="MPM54975.1"/>
    </source>
</evidence>
<dbReference type="AlphaFoldDB" id="A0A645AP08"/>
<comment type="caution">
    <text evidence="2">The sequence shown here is derived from an EMBL/GenBank/DDBJ whole genome shotgun (WGS) entry which is preliminary data.</text>
</comment>
<organism evidence="2">
    <name type="scientific">bioreactor metagenome</name>
    <dbReference type="NCBI Taxonomy" id="1076179"/>
    <lineage>
        <taxon>unclassified sequences</taxon>
        <taxon>metagenomes</taxon>
        <taxon>ecological metagenomes</taxon>
    </lineage>
</organism>
<protein>
    <submittedName>
        <fullName evidence="2">Uncharacterized protein</fullName>
    </submittedName>
</protein>
<gene>
    <name evidence="2" type="ORF">SDC9_101758</name>
</gene>